<dbReference type="STRING" id="6313.A0A158P6G6"/>
<evidence type="ECO:0000256" key="2">
    <source>
        <dbReference type="ARBA" id="ARBA00022737"/>
    </source>
</evidence>
<dbReference type="SUPFAM" id="SSF48452">
    <property type="entry name" value="TPR-like"/>
    <property type="match status" value="1"/>
</dbReference>
<evidence type="ECO:0000313" key="7">
    <source>
        <dbReference type="Proteomes" id="UP000035642"/>
    </source>
</evidence>
<dbReference type="Proteomes" id="UP000035642">
    <property type="component" value="Unassembled WGS sequence"/>
</dbReference>
<evidence type="ECO:0000256" key="4">
    <source>
        <dbReference type="PROSITE-ProRule" id="PRU00023"/>
    </source>
</evidence>
<dbReference type="PANTHER" id="PTHR24198">
    <property type="entry name" value="ANKYRIN REPEAT AND PROTEIN KINASE DOMAIN-CONTAINING PROTEIN"/>
    <property type="match status" value="1"/>
</dbReference>
<dbReference type="AlphaFoldDB" id="A0A158P6G6"/>
<dbReference type="InterPro" id="IPR002110">
    <property type="entry name" value="Ankyrin_rpt"/>
</dbReference>
<dbReference type="InterPro" id="IPR036770">
    <property type="entry name" value="Ankyrin_rpt-contain_sf"/>
</dbReference>
<dbReference type="PANTHER" id="PTHR24198:SF165">
    <property type="entry name" value="ANKYRIN REPEAT-CONTAINING PROTEIN-RELATED"/>
    <property type="match status" value="1"/>
</dbReference>
<keyword evidence="2" id="KW-0677">Repeat</keyword>
<evidence type="ECO:0000259" key="6">
    <source>
        <dbReference type="Pfam" id="PF25521"/>
    </source>
</evidence>
<evidence type="ECO:0000313" key="8">
    <source>
        <dbReference type="WBParaSite" id="ACAC_0000104201-mRNA-1"/>
    </source>
</evidence>
<feature type="domain" description="TANC1/2-like winged helix" evidence="6">
    <location>
        <begin position="344"/>
        <end position="497"/>
    </location>
</feature>
<dbReference type="PROSITE" id="PS50297">
    <property type="entry name" value="ANK_REP_REGION"/>
    <property type="match status" value="2"/>
</dbReference>
<name>A0A158P6G6_ANGCA</name>
<dbReference type="SUPFAM" id="SSF48403">
    <property type="entry name" value="Ankyrin repeat"/>
    <property type="match status" value="1"/>
</dbReference>
<feature type="repeat" description="ANK" evidence="4">
    <location>
        <begin position="714"/>
        <end position="746"/>
    </location>
</feature>
<accession>A0A158P6G6</accession>
<dbReference type="PROSITE" id="PS50088">
    <property type="entry name" value="ANK_REPEAT"/>
    <property type="match status" value="2"/>
</dbReference>
<organism evidence="7 8">
    <name type="scientific">Angiostrongylus cantonensis</name>
    <name type="common">Rat lungworm</name>
    <dbReference type="NCBI Taxonomy" id="6313"/>
    <lineage>
        <taxon>Eukaryota</taxon>
        <taxon>Metazoa</taxon>
        <taxon>Ecdysozoa</taxon>
        <taxon>Nematoda</taxon>
        <taxon>Chromadorea</taxon>
        <taxon>Rhabditida</taxon>
        <taxon>Rhabditina</taxon>
        <taxon>Rhabditomorpha</taxon>
        <taxon>Strongyloidea</taxon>
        <taxon>Metastrongylidae</taxon>
        <taxon>Angiostrongylus</taxon>
    </lineage>
</organism>
<keyword evidence="3 4" id="KW-0040">ANK repeat</keyword>
<proteinExistence type="predicted"/>
<keyword evidence="1" id="KW-0597">Phosphoprotein</keyword>
<dbReference type="Gene3D" id="1.25.40.10">
    <property type="entry name" value="Tetratricopeptide repeat domain"/>
    <property type="match status" value="1"/>
</dbReference>
<dbReference type="InterPro" id="IPR058018">
    <property type="entry name" value="AAA_lid_TANC1/2"/>
</dbReference>
<dbReference type="Pfam" id="PF25520">
    <property type="entry name" value="AAA_lid_TANC1"/>
    <property type="match status" value="1"/>
</dbReference>
<evidence type="ECO:0000256" key="1">
    <source>
        <dbReference type="ARBA" id="ARBA00022553"/>
    </source>
</evidence>
<feature type="domain" description="TANC1/2-like AAA+ ATPase lid" evidence="5">
    <location>
        <begin position="245"/>
        <end position="338"/>
    </location>
</feature>
<dbReference type="Pfam" id="PF25521">
    <property type="entry name" value="WHD_TANC1"/>
    <property type="match status" value="1"/>
</dbReference>
<dbReference type="WBParaSite" id="ACAC_0000104201-mRNA-1">
    <property type="protein sequence ID" value="ACAC_0000104201-mRNA-1"/>
    <property type="gene ID" value="ACAC_0000104201"/>
</dbReference>
<dbReference type="Gene3D" id="1.25.40.20">
    <property type="entry name" value="Ankyrin repeat-containing domain"/>
    <property type="match status" value="3"/>
</dbReference>
<feature type="repeat" description="ANK" evidence="4">
    <location>
        <begin position="747"/>
        <end position="779"/>
    </location>
</feature>
<dbReference type="SUPFAM" id="SSF52540">
    <property type="entry name" value="P-loop containing nucleoside triphosphate hydrolases"/>
    <property type="match status" value="1"/>
</dbReference>
<dbReference type="Pfam" id="PF12796">
    <property type="entry name" value="Ank_2"/>
    <property type="match status" value="2"/>
</dbReference>
<keyword evidence="7" id="KW-1185">Reference proteome</keyword>
<dbReference type="InterPro" id="IPR011990">
    <property type="entry name" value="TPR-like_helical_dom_sf"/>
</dbReference>
<reference evidence="8" key="2">
    <citation type="submission" date="2016-04" db="UniProtKB">
        <authorList>
            <consortium name="WormBaseParasite"/>
        </authorList>
    </citation>
    <scope>IDENTIFICATION</scope>
</reference>
<evidence type="ECO:0000259" key="5">
    <source>
        <dbReference type="Pfam" id="PF25520"/>
    </source>
</evidence>
<dbReference type="InterPro" id="IPR058056">
    <property type="entry name" value="WH_TANC1/2"/>
</dbReference>
<dbReference type="InterPro" id="IPR027417">
    <property type="entry name" value="P-loop_NTPase"/>
</dbReference>
<sequence>MSTSSARKRCSVNGIQKHVPVDSASKRLVIESPLQPLFDLDKFFSKTDLEDVFIGREWAFREIYESAVVDKIPVTIVEGCRGSGKTTIFNQLVLNSSFYSAKTSDTIDSGCVADDGTMWNSKNYEWMRAVAARLVAFHICNIQSSSSCSIPELVCNLGAWLSRSPILKSYTDILKKGCLVIVVDGSDDAEFHRSEDGRSIGRFLLQTTFICSLVPHLPTWIRFIVSCDPENSNIYDSVMTRRIRIDDVTLDERVVKDCRMLIEYRLSMVPELDSHLLTNARRSIIDPFGDMVDRIVYAANGSMLYIRLLLRLVENGQLSLRYLTQSNLPTGDINLYGVVMDFTFTLPSTFARVVPVLNVLLASLRPLDRSELLAVLNSPNSDLSVMEVELEEILTILSPLLSFASCGSITLNNTALRDWLLTNANHPKFSSDARHGHILLALHLTESAPLDSIRLFELAHHLLKAHPYKYMHGKYIPEFTSSKDGQIHWIKRCSKDIGKALLNHRNMFFPNTKVTQLLLMAGADVNAFDSSSTLTVMQQAVAAGNVLLVSLFLSNGGVVHQPQGESALTIAAKSGHIELLPLLFPLDNMLAVETALVEGARNGHRKVIRYLLAQTWNNAKRIAAVESALIVAAGAGQTKVCELLIDSYGLNDLAKAMCAACEQGRADTVQFFLSRLPWPAERPALICAVESGSWDFVVAVLSQAKCDIECKDGFGRTPIIAAARCMHVGLIDLLLNKGAKIDQQDNRGWSALMHAVSKNHLPSVQLLLDRNAKSSVKDEDGRTLAHIACSSASRLVVDRLLECGMPIEDCDNDGLYPIQIAILRQNRDALESLLTRGARLRTSTWLTAIEAFPEVIFVLLSKLLDDAGILFRKKRFEDAMHRLHYALNKCELCLNNQKLQDIHSGLTKVRLQIMVSMARVLRRQGRTQQAIEVCSFIEADACERVRFESLLLQAKCHFDLQDLERAKVHARAAVHLRPEHDEARQLLNTLMLPSATIARLYQCNNYQLLVRDVTKRVQPYTNYPLMLLFLFGYGGAWLGNLWSTQPFQGLGKANSTETSACSLINDKDRKIRASEMDKDSTWKAVAADLRDNDNQLQIQFVASIRHR</sequence>
<reference evidence="7" key="1">
    <citation type="submission" date="2012-09" db="EMBL/GenBank/DDBJ databases">
        <authorList>
            <person name="Martin A.A."/>
        </authorList>
    </citation>
    <scope>NUCLEOTIDE SEQUENCE</scope>
</reference>
<evidence type="ECO:0000256" key="3">
    <source>
        <dbReference type="ARBA" id="ARBA00023043"/>
    </source>
</evidence>
<protein>
    <submittedName>
        <fullName evidence="8">ANK_REP_REGION domain-containing protein</fullName>
    </submittedName>
</protein>
<dbReference type="SMART" id="SM00248">
    <property type="entry name" value="ANK"/>
    <property type="match status" value="8"/>
</dbReference>